<dbReference type="GO" id="GO:0030170">
    <property type="term" value="F:pyridoxal phosphate binding"/>
    <property type="evidence" value="ECO:0007669"/>
    <property type="project" value="TreeGrafter"/>
</dbReference>
<organism evidence="1">
    <name type="scientific">marine sediment metagenome</name>
    <dbReference type="NCBI Taxonomy" id="412755"/>
    <lineage>
        <taxon>unclassified sequences</taxon>
        <taxon>metagenomes</taxon>
        <taxon>ecological metagenomes</taxon>
    </lineage>
</organism>
<dbReference type="PANTHER" id="PTHR30244">
    <property type="entry name" value="TRANSAMINASE"/>
    <property type="match status" value="1"/>
</dbReference>
<dbReference type="Gene3D" id="3.90.1150.10">
    <property type="entry name" value="Aspartate Aminotransferase, domain 1"/>
    <property type="match status" value="1"/>
</dbReference>
<reference evidence="1" key="1">
    <citation type="journal article" date="2015" name="Nature">
        <title>Complex archaea that bridge the gap between prokaryotes and eukaryotes.</title>
        <authorList>
            <person name="Spang A."/>
            <person name="Saw J.H."/>
            <person name="Jorgensen S.L."/>
            <person name="Zaremba-Niedzwiedzka K."/>
            <person name="Martijn J."/>
            <person name="Lind A.E."/>
            <person name="van Eijk R."/>
            <person name="Schleper C."/>
            <person name="Guy L."/>
            <person name="Ettema T.J."/>
        </authorList>
    </citation>
    <scope>NUCLEOTIDE SEQUENCE</scope>
</reference>
<proteinExistence type="predicted"/>
<name>A0A0F9D2M9_9ZZZZ</name>
<gene>
    <name evidence="1" type="ORF">LCGC14_2252140</name>
</gene>
<dbReference type="GO" id="GO:0008483">
    <property type="term" value="F:transaminase activity"/>
    <property type="evidence" value="ECO:0007669"/>
    <property type="project" value="TreeGrafter"/>
</dbReference>
<feature type="non-terminal residue" evidence="1">
    <location>
        <position position="411"/>
    </location>
</feature>
<accession>A0A0F9D2M9</accession>
<dbReference type="Gene3D" id="3.40.640.10">
    <property type="entry name" value="Type I PLP-dependent aspartate aminotransferase-like (Major domain)"/>
    <property type="match status" value="1"/>
</dbReference>
<sequence length="411" mass="46032">MAKLALKGGNKTRVEDFHRWPVFDEEEEKAVNIVLKSGNWWRYSYATGLDMHESDEGPRSEVALFQEEFAAFHGAKYGIACNNGTGALDMIVRAHGIGPGDEVIVPAYTFVAGSTCVLQSNAVPVFADIDPETYNIDPARVEEAITDRTRAVIPCHFGGQIADMDGILKLGRKHDLVVIEDAAHAHGSEWDGKKAGTIGNSGMFSFQLSKNMTAGEGGIVLTDDDKLAERVDSLAWSGRKKGRPWYEFHQLGWNYRMLEFQGAILRVQLKRLDEQNQTRRENAAYLTGLMKEIEGLEPVKICLRGKKYSVHIFMLRYDPDAFNGLPRSIMLEAVNAEGIPAFSGYAHPLYKNPMYLNKNFAGSSFPLGTSFHEDIDYRAFEEKCPVAERACNYEAVWLEQRLFLGSKKDMD</sequence>
<dbReference type="Pfam" id="PF01041">
    <property type="entry name" value="DegT_DnrJ_EryC1"/>
    <property type="match status" value="1"/>
</dbReference>
<dbReference type="InterPro" id="IPR000653">
    <property type="entry name" value="DegT/StrS_aminotransferase"/>
</dbReference>
<evidence type="ECO:0000313" key="1">
    <source>
        <dbReference type="EMBL" id="KKL55764.1"/>
    </source>
</evidence>
<dbReference type="AlphaFoldDB" id="A0A0F9D2M9"/>
<dbReference type="CDD" id="cd00616">
    <property type="entry name" value="AHBA_syn"/>
    <property type="match status" value="1"/>
</dbReference>
<dbReference type="EMBL" id="LAZR01030723">
    <property type="protein sequence ID" value="KKL55764.1"/>
    <property type="molecule type" value="Genomic_DNA"/>
</dbReference>
<protein>
    <recommendedName>
        <fullName evidence="2">DegT/DnrJ/EryC1/StrS family aminotransferase</fullName>
    </recommendedName>
</protein>
<dbReference type="InterPro" id="IPR015424">
    <property type="entry name" value="PyrdxlP-dep_Trfase"/>
</dbReference>
<dbReference type="PANTHER" id="PTHR30244:SF34">
    <property type="entry name" value="DTDP-4-AMINO-4,6-DIDEOXYGALACTOSE TRANSAMINASE"/>
    <property type="match status" value="1"/>
</dbReference>
<evidence type="ECO:0008006" key="2">
    <source>
        <dbReference type="Google" id="ProtNLM"/>
    </source>
</evidence>
<dbReference type="InterPro" id="IPR015422">
    <property type="entry name" value="PyrdxlP-dep_Trfase_small"/>
</dbReference>
<dbReference type="SUPFAM" id="SSF53383">
    <property type="entry name" value="PLP-dependent transferases"/>
    <property type="match status" value="1"/>
</dbReference>
<dbReference type="GO" id="GO:0000271">
    <property type="term" value="P:polysaccharide biosynthetic process"/>
    <property type="evidence" value="ECO:0007669"/>
    <property type="project" value="TreeGrafter"/>
</dbReference>
<dbReference type="InterPro" id="IPR015421">
    <property type="entry name" value="PyrdxlP-dep_Trfase_major"/>
</dbReference>
<comment type="caution">
    <text evidence="1">The sequence shown here is derived from an EMBL/GenBank/DDBJ whole genome shotgun (WGS) entry which is preliminary data.</text>
</comment>